<comment type="subcellular location">
    <subcellularLocation>
        <location evidence="2">Cytoplasm</location>
    </subcellularLocation>
    <subcellularLocation>
        <location evidence="1">Nucleus</location>
    </subcellularLocation>
</comment>
<evidence type="ECO:0000256" key="2">
    <source>
        <dbReference type="ARBA" id="ARBA00004496"/>
    </source>
</evidence>
<dbReference type="EMBL" id="VSRR010000230">
    <property type="protein sequence ID" value="MPC12672.1"/>
    <property type="molecule type" value="Genomic_DNA"/>
</dbReference>
<dbReference type="AlphaFoldDB" id="A0A5B7CSL9"/>
<keyword evidence="5" id="KW-0539">Nucleus</keyword>
<dbReference type="PANTHER" id="PTHR45896:SF1">
    <property type="entry name" value="N-ALPHA-ACETYLTRANSFERASE 30"/>
    <property type="match status" value="1"/>
</dbReference>
<name>A0A5B7CSL9_PORTR</name>
<feature type="compositionally biased region" description="Low complexity" evidence="16">
    <location>
        <begin position="111"/>
        <end position="120"/>
    </location>
</feature>
<comment type="caution">
    <text evidence="18">The sequence shown here is derived from an EMBL/GenBank/DDBJ whole genome shotgun (WGS) entry which is preliminary data.</text>
</comment>
<evidence type="ECO:0000313" key="18">
    <source>
        <dbReference type="EMBL" id="MPC12672.1"/>
    </source>
</evidence>
<evidence type="ECO:0000259" key="17">
    <source>
        <dbReference type="PROSITE" id="PS51186"/>
    </source>
</evidence>
<accession>A0A5B7CSL9</accession>
<dbReference type="OrthoDB" id="249099at2759"/>
<sequence length="388" mass="42310">MREAPLRRVLLEDLPSLLACHTVPAQSADLAPVHGARARTAHTHAHVMEKRPAGEGGGEGGVAADLREKLTLRAGVVNGMKIGTTDAEVHVPALKCRPPAPPAPPVPPVPEEQCSESSQESKSDLNGAVCNGHTVSEATSSGSIAVSDTFSLASERSSDSSQSLCGARPRTRHTSGGSQGTQSTPAHDLSSASDSLVTPEICISPVPPAVAVDDLVVEYINYENELQMSAIMRLIQKDLSEPYSIYTYRYFIHNWPKLCFLVRSPKVVVPLVFYLCQMGRPEEAVSNGEVVGAIVCKLDVHKKVTVRGYIAMLAVDHRFRKRKIGSNLVQRAIRAMASDDADEVVLETEITNKPALRLYENLGFVRDKRLFRYYLNGVDALRLKLWLR</sequence>
<dbReference type="Proteomes" id="UP000324222">
    <property type="component" value="Unassembled WGS sequence"/>
</dbReference>
<evidence type="ECO:0000313" key="19">
    <source>
        <dbReference type="Proteomes" id="UP000324222"/>
    </source>
</evidence>
<dbReference type="GO" id="GO:0031417">
    <property type="term" value="C:NatC complex"/>
    <property type="evidence" value="ECO:0007669"/>
    <property type="project" value="UniProtKB-ARBA"/>
</dbReference>
<dbReference type="CDD" id="cd04301">
    <property type="entry name" value="NAT_SF"/>
    <property type="match status" value="1"/>
</dbReference>
<evidence type="ECO:0000256" key="8">
    <source>
        <dbReference type="ARBA" id="ARBA00050754"/>
    </source>
</evidence>
<protein>
    <recommendedName>
        <fullName evidence="13">N-terminal methionine N(alpha)-acetyltransferase NatC</fullName>
        <ecNumber evidence="13">2.3.1.256</ecNumber>
    </recommendedName>
    <alternativeName>
        <fullName evidence="14">N-acetyltransferase MAK3 homolog</fullName>
    </alternativeName>
    <alternativeName>
        <fullName evidence="15">NatC catalytic subunit</fullName>
    </alternativeName>
</protein>
<evidence type="ECO:0000256" key="9">
    <source>
        <dbReference type="ARBA" id="ARBA00051225"/>
    </source>
</evidence>
<comment type="catalytic activity">
    <reaction evidence="10">
        <text>N-terminal L-methionyl-L-tyrosyl-[protein] + acetyl-CoA = N-terminal N(alpha)-acetyl-L-methionyl-L-tyrosyl-[protein] + CoA + H(+)</text>
        <dbReference type="Rhea" id="RHEA:50532"/>
        <dbReference type="Rhea" id="RHEA-COMP:12717"/>
        <dbReference type="Rhea" id="RHEA-COMP:12718"/>
        <dbReference type="ChEBI" id="CHEBI:15378"/>
        <dbReference type="ChEBI" id="CHEBI:57287"/>
        <dbReference type="ChEBI" id="CHEBI:57288"/>
        <dbReference type="ChEBI" id="CHEBI:133384"/>
        <dbReference type="ChEBI" id="CHEBI:133385"/>
        <dbReference type="EC" id="2.3.1.256"/>
    </reaction>
</comment>
<comment type="catalytic activity">
    <reaction evidence="12">
        <text>N-terminal L-methionyl-L-tryptophyl-[protein] + acetyl-CoA = N-terminal N(alpha)-acetyl-L-methionyl-L-tryptophyl-[protein] + CoA + H(+)</text>
        <dbReference type="Rhea" id="RHEA:50560"/>
        <dbReference type="Rhea" id="RHEA-COMP:12724"/>
        <dbReference type="Rhea" id="RHEA-COMP:12725"/>
        <dbReference type="ChEBI" id="CHEBI:15378"/>
        <dbReference type="ChEBI" id="CHEBI:57287"/>
        <dbReference type="ChEBI" id="CHEBI:57288"/>
        <dbReference type="ChEBI" id="CHEBI:133386"/>
        <dbReference type="ChEBI" id="CHEBI:133387"/>
        <dbReference type="EC" id="2.3.1.256"/>
    </reaction>
</comment>
<evidence type="ECO:0000256" key="12">
    <source>
        <dbReference type="ARBA" id="ARBA00052477"/>
    </source>
</evidence>
<dbReference type="PROSITE" id="PS51186">
    <property type="entry name" value="GNAT"/>
    <property type="match status" value="1"/>
</dbReference>
<evidence type="ECO:0000256" key="6">
    <source>
        <dbReference type="ARBA" id="ARBA00023315"/>
    </source>
</evidence>
<feature type="region of interest" description="Disordered" evidence="16">
    <location>
        <begin position="157"/>
        <end position="192"/>
    </location>
</feature>
<comment type="catalytic activity">
    <reaction evidence="11">
        <text>N-terminal L-methionyl-L-phenylalanyl-[protein] + acetyl-CoA = N-terminal N(alpha)-acetyl-L-methionyl-L-phenylalanyl-[protein] + CoA + H(+)</text>
        <dbReference type="Rhea" id="RHEA:50528"/>
        <dbReference type="Rhea" id="RHEA-COMP:12715"/>
        <dbReference type="Rhea" id="RHEA-COMP:12716"/>
        <dbReference type="ChEBI" id="CHEBI:15378"/>
        <dbReference type="ChEBI" id="CHEBI:57287"/>
        <dbReference type="ChEBI" id="CHEBI:57288"/>
        <dbReference type="ChEBI" id="CHEBI:133382"/>
        <dbReference type="ChEBI" id="CHEBI:133383"/>
        <dbReference type="EC" id="2.3.1.256"/>
    </reaction>
</comment>
<keyword evidence="6" id="KW-0012">Acyltransferase</keyword>
<evidence type="ECO:0000256" key="4">
    <source>
        <dbReference type="ARBA" id="ARBA00022679"/>
    </source>
</evidence>
<dbReference type="SUPFAM" id="SSF55729">
    <property type="entry name" value="Acyl-CoA N-acyltransferases (Nat)"/>
    <property type="match status" value="1"/>
</dbReference>
<dbReference type="Pfam" id="PF00583">
    <property type="entry name" value="Acetyltransf_1"/>
    <property type="match status" value="1"/>
</dbReference>
<comment type="similarity">
    <text evidence="7">Belongs to the acetyltransferase family. MAK3 subfamily.</text>
</comment>
<evidence type="ECO:0000256" key="13">
    <source>
        <dbReference type="ARBA" id="ARBA00066994"/>
    </source>
</evidence>
<dbReference type="PANTHER" id="PTHR45896">
    <property type="entry name" value="N-ALPHA-ACETYLTRANSFERASE 30"/>
    <property type="match status" value="1"/>
</dbReference>
<dbReference type="GO" id="GO:0120518">
    <property type="term" value="F:protein N-terminal-methionine acetyltransferase activity"/>
    <property type="evidence" value="ECO:0007669"/>
    <property type="project" value="UniProtKB-EC"/>
</dbReference>
<feature type="compositionally biased region" description="Polar residues" evidence="16">
    <location>
        <begin position="174"/>
        <end position="192"/>
    </location>
</feature>
<keyword evidence="19" id="KW-1185">Reference proteome</keyword>
<feature type="domain" description="N-acetyltransferase" evidence="17">
    <location>
        <begin position="218"/>
        <end position="388"/>
    </location>
</feature>
<dbReference type="InterPro" id="IPR044542">
    <property type="entry name" value="NAA30-like"/>
</dbReference>
<dbReference type="FunFam" id="3.40.630.30:FF:000010">
    <property type="entry name" value="Putative N-alpha-acetyltransferase 30"/>
    <property type="match status" value="1"/>
</dbReference>
<keyword evidence="4 18" id="KW-0808">Transferase</keyword>
<evidence type="ECO:0000256" key="11">
    <source>
        <dbReference type="ARBA" id="ARBA00052362"/>
    </source>
</evidence>
<evidence type="ECO:0000256" key="16">
    <source>
        <dbReference type="SAM" id="MobiDB-lite"/>
    </source>
</evidence>
<feature type="compositionally biased region" description="Pro residues" evidence="16">
    <location>
        <begin position="98"/>
        <end position="110"/>
    </location>
</feature>
<dbReference type="EC" id="2.3.1.256" evidence="13"/>
<evidence type="ECO:0000256" key="1">
    <source>
        <dbReference type="ARBA" id="ARBA00004123"/>
    </source>
</evidence>
<dbReference type="InterPro" id="IPR000182">
    <property type="entry name" value="GNAT_dom"/>
</dbReference>
<dbReference type="GO" id="GO:0005634">
    <property type="term" value="C:nucleus"/>
    <property type="evidence" value="ECO:0007669"/>
    <property type="project" value="UniProtKB-SubCell"/>
</dbReference>
<evidence type="ECO:0000256" key="15">
    <source>
        <dbReference type="ARBA" id="ARBA00078622"/>
    </source>
</evidence>
<reference evidence="18 19" key="1">
    <citation type="submission" date="2019-05" db="EMBL/GenBank/DDBJ databases">
        <title>Another draft genome of Portunus trituberculatus and its Hox gene families provides insights of decapod evolution.</title>
        <authorList>
            <person name="Jeong J.-H."/>
            <person name="Song I."/>
            <person name="Kim S."/>
            <person name="Choi T."/>
            <person name="Kim D."/>
            <person name="Ryu S."/>
            <person name="Kim W."/>
        </authorList>
    </citation>
    <scope>NUCLEOTIDE SEQUENCE [LARGE SCALE GENOMIC DNA]</scope>
    <source>
        <tissue evidence="18">Muscle</tissue>
    </source>
</reference>
<evidence type="ECO:0000256" key="3">
    <source>
        <dbReference type="ARBA" id="ARBA00022490"/>
    </source>
</evidence>
<organism evidence="18 19">
    <name type="scientific">Portunus trituberculatus</name>
    <name type="common">Swimming crab</name>
    <name type="synonym">Neptunus trituberculatus</name>
    <dbReference type="NCBI Taxonomy" id="210409"/>
    <lineage>
        <taxon>Eukaryota</taxon>
        <taxon>Metazoa</taxon>
        <taxon>Ecdysozoa</taxon>
        <taxon>Arthropoda</taxon>
        <taxon>Crustacea</taxon>
        <taxon>Multicrustacea</taxon>
        <taxon>Malacostraca</taxon>
        <taxon>Eumalacostraca</taxon>
        <taxon>Eucarida</taxon>
        <taxon>Decapoda</taxon>
        <taxon>Pleocyemata</taxon>
        <taxon>Brachyura</taxon>
        <taxon>Eubrachyura</taxon>
        <taxon>Portunoidea</taxon>
        <taxon>Portunidae</taxon>
        <taxon>Portuninae</taxon>
        <taxon>Portunus</taxon>
    </lineage>
</organism>
<dbReference type="Gene3D" id="3.40.630.30">
    <property type="match status" value="1"/>
</dbReference>
<dbReference type="InterPro" id="IPR016181">
    <property type="entry name" value="Acyl_CoA_acyltransferase"/>
</dbReference>
<comment type="catalytic activity">
    <reaction evidence="8">
        <text>N-terminal L-methionyl-L-isoleucyl-[protein] + acetyl-CoA = N-terminal N(alpha)-acetyl-L-methionyl-L-isoleucyl-[protein] + CoA + H(+)</text>
        <dbReference type="Rhea" id="RHEA:50524"/>
        <dbReference type="Rhea" id="RHEA-COMP:12713"/>
        <dbReference type="Rhea" id="RHEA-COMP:12714"/>
        <dbReference type="ChEBI" id="CHEBI:15378"/>
        <dbReference type="ChEBI" id="CHEBI:57287"/>
        <dbReference type="ChEBI" id="CHEBI:57288"/>
        <dbReference type="ChEBI" id="CHEBI:133379"/>
        <dbReference type="ChEBI" id="CHEBI:133380"/>
        <dbReference type="EC" id="2.3.1.256"/>
    </reaction>
</comment>
<keyword evidence="3" id="KW-0963">Cytoplasm</keyword>
<evidence type="ECO:0000256" key="14">
    <source>
        <dbReference type="ARBA" id="ARBA00076746"/>
    </source>
</evidence>
<evidence type="ECO:0000256" key="7">
    <source>
        <dbReference type="ARBA" id="ARBA00024025"/>
    </source>
</evidence>
<proteinExistence type="inferred from homology"/>
<gene>
    <name evidence="18" type="primary">NAA30</name>
    <name evidence="18" type="ORF">E2C01_005379</name>
</gene>
<evidence type="ECO:0000256" key="10">
    <source>
        <dbReference type="ARBA" id="ARBA00052207"/>
    </source>
</evidence>
<comment type="catalytic activity">
    <reaction evidence="9">
        <text>N-terminal L-methionyl-L-leucyl-[protein] + acetyl-CoA = N-terminal N(alpha)-acetyl-L-methionyl-L-leucyl-[protein] + CoA + H(+)</text>
        <dbReference type="Rhea" id="RHEA:50520"/>
        <dbReference type="Rhea" id="RHEA-COMP:12711"/>
        <dbReference type="Rhea" id="RHEA-COMP:12712"/>
        <dbReference type="ChEBI" id="CHEBI:15378"/>
        <dbReference type="ChEBI" id="CHEBI:57287"/>
        <dbReference type="ChEBI" id="CHEBI:57288"/>
        <dbReference type="ChEBI" id="CHEBI:133377"/>
        <dbReference type="ChEBI" id="CHEBI:133378"/>
        <dbReference type="EC" id="2.3.1.256"/>
    </reaction>
</comment>
<feature type="region of interest" description="Disordered" evidence="16">
    <location>
        <begin position="94"/>
        <end position="134"/>
    </location>
</feature>
<evidence type="ECO:0000256" key="5">
    <source>
        <dbReference type="ARBA" id="ARBA00023242"/>
    </source>
</evidence>